<dbReference type="AlphaFoldDB" id="M0N8T7"/>
<protein>
    <recommendedName>
        <fullName evidence="3">Small CPxCG-related zinc finger protein</fullName>
    </recommendedName>
</protein>
<proteinExistence type="predicted"/>
<evidence type="ECO:0000313" key="1">
    <source>
        <dbReference type="EMBL" id="EMA53050.1"/>
    </source>
</evidence>
<dbReference type="STRING" id="1227456.C450_09548"/>
<accession>M0N8T7</accession>
<gene>
    <name evidence="1" type="ORF">C450_09548</name>
</gene>
<dbReference type="Proteomes" id="UP000011625">
    <property type="component" value="Unassembled WGS sequence"/>
</dbReference>
<dbReference type="PATRIC" id="fig|1227456.3.peg.1927"/>
<comment type="caution">
    <text evidence="1">The sequence shown here is derived from an EMBL/GenBank/DDBJ whole genome shotgun (WGS) entry which is preliminary data.</text>
</comment>
<evidence type="ECO:0000313" key="2">
    <source>
        <dbReference type="Proteomes" id="UP000011625"/>
    </source>
</evidence>
<evidence type="ECO:0008006" key="3">
    <source>
        <dbReference type="Google" id="ProtNLM"/>
    </source>
</evidence>
<reference evidence="1 2" key="1">
    <citation type="journal article" date="2014" name="PLoS Genet.">
        <title>Phylogenetically driven sequencing of extremely halophilic archaea reveals strategies for static and dynamic osmo-response.</title>
        <authorList>
            <person name="Becker E.A."/>
            <person name="Seitzer P.M."/>
            <person name="Tritt A."/>
            <person name="Larsen D."/>
            <person name="Krusor M."/>
            <person name="Yao A.I."/>
            <person name="Wu D."/>
            <person name="Madern D."/>
            <person name="Eisen J.A."/>
            <person name="Darling A.E."/>
            <person name="Facciotti M.T."/>
        </authorList>
    </citation>
    <scope>NUCLEOTIDE SEQUENCE [LARGE SCALE GENOMIC DNA]</scope>
    <source>
        <strain evidence="1 2">DSM 8989</strain>
    </source>
</reference>
<dbReference type="EMBL" id="AOME01000052">
    <property type="protein sequence ID" value="EMA53050.1"/>
    <property type="molecule type" value="Genomic_DNA"/>
</dbReference>
<organism evidence="1 2">
    <name type="scientific">Halococcus salifodinae DSM 8989</name>
    <dbReference type="NCBI Taxonomy" id="1227456"/>
    <lineage>
        <taxon>Archaea</taxon>
        <taxon>Methanobacteriati</taxon>
        <taxon>Methanobacteriota</taxon>
        <taxon>Stenosarchaea group</taxon>
        <taxon>Halobacteria</taxon>
        <taxon>Halobacteriales</taxon>
        <taxon>Halococcaceae</taxon>
        <taxon>Halococcus</taxon>
    </lineage>
</organism>
<sequence>MIMLETVKRVLGQSDRELVVECRQCGSNVDPDAESCPVCESTEIAQYDITR</sequence>
<name>M0N8T7_9EURY</name>
<keyword evidence="2" id="KW-1185">Reference proteome</keyword>